<feature type="compositionally biased region" description="Basic residues" evidence="1">
    <location>
        <begin position="1"/>
        <end position="14"/>
    </location>
</feature>
<organism evidence="2">
    <name type="scientific">uncultured Thermomicrobiales bacterium</name>
    <dbReference type="NCBI Taxonomy" id="1645740"/>
    <lineage>
        <taxon>Bacteria</taxon>
        <taxon>Pseudomonadati</taxon>
        <taxon>Thermomicrobiota</taxon>
        <taxon>Thermomicrobia</taxon>
        <taxon>Thermomicrobiales</taxon>
        <taxon>environmental samples</taxon>
    </lineage>
</organism>
<accession>A0A6J4V7S0</accession>
<evidence type="ECO:0000256" key="1">
    <source>
        <dbReference type="SAM" id="MobiDB-lite"/>
    </source>
</evidence>
<sequence length="85" mass="9028">MANRRSPRATRRRSSTAPPTSRSRPCFAPATPAPAAAWNQCSTGARQRGGHRDPMSRSRSAPTAAAPCRPSTNSVGRRLSVTPSN</sequence>
<feature type="region of interest" description="Disordered" evidence="1">
    <location>
        <begin position="1"/>
        <end position="85"/>
    </location>
</feature>
<feature type="compositionally biased region" description="Low complexity" evidence="1">
    <location>
        <begin position="57"/>
        <end position="71"/>
    </location>
</feature>
<evidence type="ECO:0000313" key="2">
    <source>
        <dbReference type="EMBL" id="CAA9567803.1"/>
    </source>
</evidence>
<feature type="compositionally biased region" description="Low complexity" evidence="1">
    <location>
        <begin position="15"/>
        <end position="37"/>
    </location>
</feature>
<protein>
    <submittedName>
        <fullName evidence="2">Uncharacterized protein</fullName>
    </submittedName>
</protein>
<dbReference type="AlphaFoldDB" id="A0A6J4V7S0"/>
<name>A0A6J4V7S0_9BACT</name>
<dbReference type="EMBL" id="CADCWL010000117">
    <property type="protein sequence ID" value="CAA9567803.1"/>
    <property type="molecule type" value="Genomic_DNA"/>
</dbReference>
<reference evidence="2" key="1">
    <citation type="submission" date="2020-02" db="EMBL/GenBank/DDBJ databases">
        <authorList>
            <person name="Meier V. D."/>
        </authorList>
    </citation>
    <scope>NUCLEOTIDE SEQUENCE</scope>
    <source>
        <strain evidence="2">AVDCRST_MAG19</strain>
    </source>
</reference>
<gene>
    <name evidence="2" type="ORF">AVDCRST_MAG19-2448</name>
</gene>
<proteinExistence type="predicted"/>